<dbReference type="Pfam" id="PF01435">
    <property type="entry name" value="Peptidase_M48"/>
    <property type="match status" value="1"/>
</dbReference>
<proteinExistence type="inferred from homology"/>
<keyword evidence="5 6" id="KW-0482">Metalloprotease</keyword>
<evidence type="ECO:0000313" key="9">
    <source>
        <dbReference type="EMBL" id="MCK7592070.1"/>
    </source>
</evidence>
<dbReference type="InterPro" id="IPR001915">
    <property type="entry name" value="Peptidase_M48"/>
</dbReference>
<dbReference type="RefSeq" id="WP_248203983.1">
    <property type="nucleotide sequence ID" value="NZ_JALNMH010000001.1"/>
</dbReference>
<dbReference type="PANTHER" id="PTHR22726">
    <property type="entry name" value="METALLOENDOPEPTIDASE OMA1"/>
    <property type="match status" value="1"/>
</dbReference>
<keyword evidence="1 6" id="KW-0645">Protease</keyword>
<evidence type="ECO:0000256" key="3">
    <source>
        <dbReference type="ARBA" id="ARBA00022801"/>
    </source>
</evidence>
<dbReference type="PROSITE" id="PS51257">
    <property type="entry name" value="PROKAR_LIPOPROTEIN"/>
    <property type="match status" value="1"/>
</dbReference>
<dbReference type="InterPro" id="IPR051156">
    <property type="entry name" value="Mito/Outer_Membr_Metalloprot"/>
</dbReference>
<feature type="chain" id="PRO_5047332131" evidence="7">
    <location>
        <begin position="18"/>
        <end position="270"/>
    </location>
</feature>
<evidence type="ECO:0000256" key="2">
    <source>
        <dbReference type="ARBA" id="ARBA00022723"/>
    </source>
</evidence>
<name>A0ABT0GC26_9GAMM</name>
<evidence type="ECO:0000256" key="1">
    <source>
        <dbReference type="ARBA" id="ARBA00022670"/>
    </source>
</evidence>
<dbReference type="PANTHER" id="PTHR22726:SF24">
    <property type="entry name" value="M48 FAMILY METALLOPEPTIDASE"/>
    <property type="match status" value="1"/>
</dbReference>
<evidence type="ECO:0000256" key="4">
    <source>
        <dbReference type="ARBA" id="ARBA00022833"/>
    </source>
</evidence>
<keyword evidence="10" id="KW-1185">Reference proteome</keyword>
<feature type="signal peptide" evidence="7">
    <location>
        <begin position="1"/>
        <end position="17"/>
    </location>
</feature>
<evidence type="ECO:0000256" key="7">
    <source>
        <dbReference type="SAM" id="SignalP"/>
    </source>
</evidence>
<reference evidence="9" key="1">
    <citation type="submission" date="2022-04" db="EMBL/GenBank/DDBJ databases">
        <title>Lysobacter sp. CAU 1642 isolated from sea sand.</title>
        <authorList>
            <person name="Kim W."/>
        </authorList>
    </citation>
    <scope>NUCLEOTIDE SEQUENCE</scope>
    <source>
        <strain evidence="9">CAU 1642</strain>
    </source>
</reference>
<feature type="domain" description="Peptidase M48" evidence="8">
    <location>
        <begin position="67"/>
        <end position="247"/>
    </location>
</feature>
<accession>A0ABT0GC26</accession>
<dbReference type="EMBL" id="JALNMH010000001">
    <property type="protein sequence ID" value="MCK7592070.1"/>
    <property type="molecule type" value="Genomic_DNA"/>
</dbReference>
<evidence type="ECO:0000259" key="8">
    <source>
        <dbReference type="Pfam" id="PF01435"/>
    </source>
</evidence>
<organism evidence="9 10">
    <name type="scientific">Pseudomarimonas salicorniae</name>
    <dbReference type="NCBI Taxonomy" id="2933270"/>
    <lineage>
        <taxon>Bacteria</taxon>
        <taxon>Pseudomonadati</taxon>
        <taxon>Pseudomonadota</taxon>
        <taxon>Gammaproteobacteria</taxon>
        <taxon>Lysobacterales</taxon>
        <taxon>Lysobacteraceae</taxon>
        <taxon>Pseudomarimonas</taxon>
    </lineage>
</organism>
<keyword evidence="7" id="KW-0732">Signal</keyword>
<keyword evidence="3 6" id="KW-0378">Hydrolase</keyword>
<dbReference type="Proteomes" id="UP001431449">
    <property type="component" value="Unassembled WGS sequence"/>
</dbReference>
<comment type="similarity">
    <text evidence="6">Belongs to the peptidase M48 family.</text>
</comment>
<protein>
    <submittedName>
        <fullName evidence="9">M48 family metallopeptidase</fullName>
    </submittedName>
</protein>
<evidence type="ECO:0000256" key="5">
    <source>
        <dbReference type="ARBA" id="ARBA00023049"/>
    </source>
</evidence>
<gene>
    <name evidence="9" type="ORF">M0G41_00125</name>
</gene>
<dbReference type="CDD" id="cd07331">
    <property type="entry name" value="M48C_Oma1_like"/>
    <property type="match status" value="1"/>
</dbReference>
<keyword evidence="2" id="KW-0479">Metal-binding</keyword>
<evidence type="ECO:0000313" key="10">
    <source>
        <dbReference type="Proteomes" id="UP001431449"/>
    </source>
</evidence>
<dbReference type="Gene3D" id="3.30.2010.10">
    <property type="entry name" value="Metalloproteases ('zincins'), catalytic domain"/>
    <property type="match status" value="1"/>
</dbReference>
<comment type="caution">
    <text evidence="9">The sequence shown here is derived from an EMBL/GenBank/DDBJ whole genome shotgun (WGS) entry which is preliminary data.</text>
</comment>
<comment type="cofactor">
    <cofactor evidence="6">
        <name>Zn(2+)</name>
        <dbReference type="ChEBI" id="CHEBI:29105"/>
    </cofactor>
    <text evidence="6">Binds 1 zinc ion per subunit.</text>
</comment>
<evidence type="ECO:0000256" key="6">
    <source>
        <dbReference type="RuleBase" id="RU003983"/>
    </source>
</evidence>
<keyword evidence="4 6" id="KW-0862">Zinc</keyword>
<sequence>MSASRLLAALGLAAAVAACTNTPSGRSQLLLVSDSQMNQMGATAFAQMKANDKLSVVPEKSVYAQCIVNALVAELPDEWRRLQWEAQAFAIAEPNAFALPGGKVGINTGLLRVATDQDQLAAVLAHEVAHVTYRHAGERVSQQQLAQTGMALANAYAGRNASPNETKLLMAAMGAGVQVGVLLPFSRAHESEADIAGQALMARAGFDPAAAVTLWQNMREASGKQGRPPQILSTHPDPGRRIEALQANVSKLQPVVQQARAAGKRPSCRG</sequence>